<gene>
    <name evidence="1" type="ORF">NX779_04020</name>
</gene>
<sequence length="68" mass="7918">MKEFLSDNRQHTVNTLFSELSKMELAKFNKTYVSSYGLSKTQKIILSAFKISERDINQCTKEINKNLN</sequence>
<dbReference type="RefSeq" id="WP_259430113.1">
    <property type="nucleotide sequence ID" value="NZ_CP103424.1"/>
</dbReference>
<name>A0ABY5TXL8_9MOLU</name>
<dbReference type="Proteomes" id="UP001059819">
    <property type="component" value="Chromosome"/>
</dbReference>
<evidence type="ECO:0000313" key="1">
    <source>
        <dbReference type="EMBL" id="UWD34945.1"/>
    </source>
</evidence>
<evidence type="ECO:0000313" key="2">
    <source>
        <dbReference type="Proteomes" id="UP001059819"/>
    </source>
</evidence>
<keyword evidence="2" id="KW-1185">Reference proteome</keyword>
<reference evidence="1" key="1">
    <citation type="submission" date="2022-08" db="EMBL/GenBank/DDBJ databases">
        <title>Complete genome sequence of Mycoplasma cottewii type strain VIS.</title>
        <authorList>
            <person name="Spergser J."/>
        </authorList>
    </citation>
    <scope>NUCLEOTIDE SEQUENCE</scope>
    <source>
        <strain evidence="1">VIS</strain>
    </source>
</reference>
<proteinExistence type="predicted"/>
<accession>A0ABY5TXL8</accession>
<dbReference type="EMBL" id="CP103424">
    <property type="protein sequence ID" value="UWD34945.1"/>
    <property type="molecule type" value="Genomic_DNA"/>
</dbReference>
<protein>
    <submittedName>
        <fullName evidence="1">Uncharacterized protein</fullName>
    </submittedName>
</protein>
<organism evidence="1 2">
    <name type="scientific">Mycoplasma cottewii</name>
    <dbReference type="NCBI Taxonomy" id="51364"/>
    <lineage>
        <taxon>Bacteria</taxon>
        <taxon>Bacillati</taxon>
        <taxon>Mycoplasmatota</taxon>
        <taxon>Mollicutes</taxon>
        <taxon>Mycoplasmataceae</taxon>
        <taxon>Mycoplasma</taxon>
    </lineage>
</organism>